<comment type="pathway">
    <text evidence="1 10">Amino-acid biosynthesis; L-threonine biosynthesis; L-threonine from L-aspartate: step 3/5.</text>
</comment>
<keyword evidence="10" id="KW-0521">NADP</keyword>
<dbReference type="EC" id="1.1.1.3" evidence="4 10"/>
<organism evidence="14 15">
    <name type="scientific">Anaerobacillus alkalilacustris</name>
    <dbReference type="NCBI Taxonomy" id="393763"/>
    <lineage>
        <taxon>Bacteria</taxon>
        <taxon>Bacillati</taxon>
        <taxon>Bacillota</taxon>
        <taxon>Bacilli</taxon>
        <taxon>Bacillales</taxon>
        <taxon>Bacillaceae</taxon>
        <taxon>Anaerobacillus</taxon>
    </lineage>
</organism>
<dbReference type="InterPro" id="IPR019811">
    <property type="entry name" value="HDH_CS"/>
</dbReference>
<dbReference type="Gene3D" id="3.40.50.720">
    <property type="entry name" value="NAD(P)-binding Rossmann-like Domain"/>
    <property type="match status" value="1"/>
</dbReference>
<evidence type="ECO:0000313" key="15">
    <source>
        <dbReference type="Proteomes" id="UP000179524"/>
    </source>
</evidence>
<dbReference type="SUPFAM" id="SSF51735">
    <property type="entry name" value="NAD(P)-binding Rossmann-fold domains"/>
    <property type="match status" value="1"/>
</dbReference>
<evidence type="ECO:0000256" key="9">
    <source>
        <dbReference type="ARBA" id="ARBA00048841"/>
    </source>
</evidence>
<dbReference type="EMBL" id="MLQR01000004">
    <property type="protein sequence ID" value="OIJ16600.1"/>
    <property type="molecule type" value="Genomic_DNA"/>
</dbReference>
<evidence type="ECO:0000256" key="2">
    <source>
        <dbReference type="ARBA" id="ARBA00005062"/>
    </source>
</evidence>
<dbReference type="Pfam" id="PF00742">
    <property type="entry name" value="Homoserine_dh"/>
    <property type="match status" value="1"/>
</dbReference>
<comment type="catalytic activity">
    <reaction evidence="9">
        <text>L-homoserine + NADP(+) = L-aspartate 4-semialdehyde + NADPH + H(+)</text>
        <dbReference type="Rhea" id="RHEA:15761"/>
        <dbReference type="ChEBI" id="CHEBI:15378"/>
        <dbReference type="ChEBI" id="CHEBI:57476"/>
        <dbReference type="ChEBI" id="CHEBI:57783"/>
        <dbReference type="ChEBI" id="CHEBI:58349"/>
        <dbReference type="ChEBI" id="CHEBI:537519"/>
        <dbReference type="EC" id="1.1.1.3"/>
    </reaction>
    <physiologicalReaction direction="right-to-left" evidence="9">
        <dbReference type="Rhea" id="RHEA:15763"/>
    </physiologicalReaction>
</comment>
<evidence type="ECO:0000256" key="12">
    <source>
        <dbReference type="SAM" id="MobiDB-lite"/>
    </source>
</evidence>
<evidence type="ECO:0000313" key="14">
    <source>
        <dbReference type="EMBL" id="OIJ16600.1"/>
    </source>
</evidence>
<evidence type="ECO:0000256" key="10">
    <source>
        <dbReference type="RuleBase" id="RU000579"/>
    </source>
</evidence>
<dbReference type="Gene3D" id="3.30.70.260">
    <property type="match status" value="1"/>
</dbReference>
<dbReference type="AlphaFoldDB" id="A0A1S2LWP9"/>
<keyword evidence="7 10" id="KW-0560">Oxidoreductase</keyword>
<keyword evidence="6 10" id="KW-0791">Threonine biosynthesis</keyword>
<dbReference type="GO" id="GO:0004412">
    <property type="term" value="F:homoserine dehydrogenase activity"/>
    <property type="evidence" value="ECO:0007669"/>
    <property type="project" value="UniProtKB-EC"/>
</dbReference>
<evidence type="ECO:0000256" key="3">
    <source>
        <dbReference type="ARBA" id="ARBA00006753"/>
    </source>
</evidence>
<sequence length="423" mass="47446">MIKIGFLGFGTVNSGVYEGITETLDYLESVIGEELCITKILIRNKCRYVDVANFELMTDRPEDFFSNEFDIVFEAMGGEQPALDYITLLLMKKIPVITANKELVAKHGPLLENLASKYNSFIGYEATVAGGIPIVNTLNSQLQWSAVEKVSGILNGTTNYIITKLANGKRSFESVLKEAQQLGFAEADPTADIEGFDALYKLQILCKLCFGSWVSEEQFQRKGMSHLKSWHFKAGEALGLKLKYIAEAYYDGREVHGTISPCFIDKNHPLSAIENENNGVHIKAAWLGDFVTVGPGAGKRPTATSMIEDYLHQLLKKNNQTNRKKRVKAYLPDSQQFVIFYEKSKENEIYQKIIDSTYDVEEVLQINDTEKIAMIIKAREKCLSIFDEIDQVDIFPIQRGSNDNNDHGDGLTTGGQNKIKAYN</sequence>
<dbReference type="RefSeq" id="WP_071308584.1">
    <property type="nucleotide sequence ID" value="NZ_MLQR01000004.1"/>
</dbReference>
<dbReference type="UniPathway" id="UPA00051">
    <property type="reaction ID" value="UER00465"/>
</dbReference>
<dbReference type="FunFam" id="3.30.360.10:FF:000005">
    <property type="entry name" value="Homoserine dehydrogenase"/>
    <property type="match status" value="1"/>
</dbReference>
<protein>
    <recommendedName>
        <fullName evidence="5 10">Homoserine dehydrogenase</fullName>
        <ecNumber evidence="4 10">1.1.1.3</ecNumber>
    </recommendedName>
</protein>
<evidence type="ECO:0000256" key="1">
    <source>
        <dbReference type="ARBA" id="ARBA00005056"/>
    </source>
</evidence>
<feature type="region of interest" description="Disordered" evidence="12">
    <location>
        <begin position="399"/>
        <end position="423"/>
    </location>
</feature>
<keyword evidence="10" id="KW-0028">Amino-acid biosynthesis</keyword>
<dbReference type="GO" id="GO:0009088">
    <property type="term" value="P:threonine biosynthetic process"/>
    <property type="evidence" value="ECO:0007669"/>
    <property type="project" value="UniProtKB-UniPathway"/>
</dbReference>
<evidence type="ECO:0000256" key="7">
    <source>
        <dbReference type="ARBA" id="ARBA00023002"/>
    </source>
</evidence>
<dbReference type="InterPro" id="IPR036291">
    <property type="entry name" value="NAD(P)-bd_dom_sf"/>
</dbReference>
<evidence type="ECO:0000256" key="4">
    <source>
        <dbReference type="ARBA" id="ARBA00013213"/>
    </source>
</evidence>
<comment type="caution">
    <text evidence="14">The sequence shown here is derived from an EMBL/GenBank/DDBJ whole genome shotgun (WGS) entry which is preliminary data.</text>
</comment>
<feature type="domain" description="Homoserine dehydrogenase catalytic" evidence="13">
    <location>
        <begin position="133"/>
        <end position="310"/>
    </location>
</feature>
<evidence type="ECO:0000256" key="5">
    <source>
        <dbReference type="ARBA" id="ARBA00013376"/>
    </source>
</evidence>
<dbReference type="GO" id="GO:0009086">
    <property type="term" value="P:methionine biosynthetic process"/>
    <property type="evidence" value="ECO:0007669"/>
    <property type="project" value="UniProtKB-KW"/>
</dbReference>
<name>A0A1S2LWP9_9BACI</name>
<reference evidence="14 15" key="1">
    <citation type="submission" date="2016-10" db="EMBL/GenBank/DDBJ databases">
        <title>Draft genome sequences of four alkaliphilic bacteria belonging to the Anaerobacillus genus.</title>
        <authorList>
            <person name="Bassil N.M."/>
            <person name="Lloyd J.R."/>
        </authorList>
    </citation>
    <scope>NUCLEOTIDE SEQUENCE [LARGE SCALE GENOMIC DNA]</scope>
    <source>
        <strain evidence="14 15">DSM 18345</strain>
    </source>
</reference>
<dbReference type="SUPFAM" id="SSF55347">
    <property type="entry name" value="Glyceraldehyde-3-phosphate dehydrogenase-like, C-terminal domain"/>
    <property type="match status" value="1"/>
</dbReference>
<keyword evidence="8" id="KW-0915">Sodium</keyword>
<dbReference type="Proteomes" id="UP000179524">
    <property type="component" value="Unassembled WGS sequence"/>
</dbReference>
<dbReference type="Gene3D" id="3.30.360.10">
    <property type="entry name" value="Dihydrodipicolinate Reductase, domain 2"/>
    <property type="match status" value="1"/>
</dbReference>
<accession>A0A1S2LWP9</accession>
<dbReference type="NCBIfam" id="NF004976">
    <property type="entry name" value="PRK06349.1"/>
    <property type="match status" value="1"/>
</dbReference>
<keyword evidence="15" id="KW-1185">Reference proteome</keyword>
<gene>
    <name evidence="14" type="ORF">BKP37_05030</name>
</gene>
<dbReference type="UniPathway" id="UPA00050">
    <property type="reaction ID" value="UER00063"/>
</dbReference>
<comment type="pathway">
    <text evidence="2 10">Amino-acid biosynthesis; L-methionine biosynthesis via de novo pathway; L-homoserine from L-aspartate: step 3/3.</text>
</comment>
<keyword evidence="10" id="KW-0486">Methionine biosynthesis</keyword>
<dbReference type="PROSITE" id="PS01042">
    <property type="entry name" value="HOMOSER_DHGENASE"/>
    <property type="match status" value="1"/>
</dbReference>
<evidence type="ECO:0000259" key="13">
    <source>
        <dbReference type="Pfam" id="PF00742"/>
    </source>
</evidence>
<comment type="similarity">
    <text evidence="3 11">Belongs to the homoserine dehydrogenase family.</text>
</comment>
<proteinExistence type="inferred from homology"/>
<dbReference type="InterPro" id="IPR001342">
    <property type="entry name" value="HDH_cat"/>
</dbReference>
<dbReference type="PANTHER" id="PTHR43331">
    <property type="entry name" value="HOMOSERINE DEHYDROGENASE"/>
    <property type="match status" value="1"/>
</dbReference>
<evidence type="ECO:0000256" key="6">
    <source>
        <dbReference type="ARBA" id="ARBA00022697"/>
    </source>
</evidence>
<dbReference type="PANTHER" id="PTHR43331:SF1">
    <property type="entry name" value="HOMOSERINE DEHYDROGENASE"/>
    <property type="match status" value="1"/>
</dbReference>
<evidence type="ECO:0000256" key="11">
    <source>
        <dbReference type="RuleBase" id="RU004171"/>
    </source>
</evidence>
<evidence type="ECO:0000256" key="8">
    <source>
        <dbReference type="ARBA" id="ARBA00023053"/>
    </source>
</evidence>